<gene>
    <name evidence="2" type="ORF">CCMA1212_010272</name>
</gene>
<protein>
    <submittedName>
        <fullName evidence="2">Uncharacterized protein</fullName>
    </submittedName>
</protein>
<accession>A0ABY2GQZ2</accession>
<evidence type="ECO:0000313" key="2">
    <source>
        <dbReference type="EMBL" id="TFA97913.1"/>
    </source>
</evidence>
<evidence type="ECO:0000256" key="1">
    <source>
        <dbReference type="SAM" id="MobiDB-lite"/>
    </source>
</evidence>
<sequence length="81" mass="8188">MEGATDATRGIAPMIGAADSPVRPRSISLVPLPTPMPSNHPISLSPCLRGQIVPPARTLAPKASFLGFGPGGCCPSPAQLS</sequence>
<keyword evidence="3" id="KW-1185">Reference proteome</keyword>
<dbReference type="EMBL" id="PPTA01000025">
    <property type="protein sequence ID" value="TFA97913.1"/>
    <property type="molecule type" value="Genomic_DNA"/>
</dbReference>
<dbReference type="GeneID" id="300581774"/>
<name>A0ABY2GQZ2_9HYPO</name>
<reference evidence="2 3" key="1">
    <citation type="submission" date="2018-01" db="EMBL/GenBank/DDBJ databases">
        <title>Genome characterization of the sugarcane-associated fungus Trichoderma ghanense CCMA-1212 and their application in lignocelulose bioconversion.</title>
        <authorList>
            <person name="Steindorff A.S."/>
            <person name="Mendes T.D."/>
            <person name="Vilela E.S.D."/>
            <person name="Rodrigues D.S."/>
            <person name="Formighieri E.F."/>
            <person name="Melo I.S."/>
            <person name="Favaro L.C.L."/>
        </authorList>
    </citation>
    <scope>NUCLEOTIDE SEQUENCE [LARGE SCALE GENOMIC DNA]</scope>
    <source>
        <strain evidence="2 3">CCMA-1212</strain>
    </source>
</reference>
<dbReference type="Proteomes" id="UP001642720">
    <property type="component" value="Unassembled WGS sequence"/>
</dbReference>
<dbReference type="RefSeq" id="XP_073554115.1">
    <property type="nucleotide sequence ID" value="XM_073707324.1"/>
</dbReference>
<organism evidence="2 3">
    <name type="scientific">Trichoderma ghanense</name>
    <dbReference type="NCBI Taxonomy" id="65468"/>
    <lineage>
        <taxon>Eukaryota</taxon>
        <taxon>Fungi</taxon>
        <taxon>Dikarya</taxon>
        <taxon>Ascomycota</taxon>
        <taxon>Pezizomycotina</taxon>
        <taxon>Sordariomycetes</taxon>
        <taxon>Hypocreomycetidae</taxon>
        <taxon>Hypocreales</taxon>
        <taxon>Hypocreaceae</taxon>
        <taxon>Trichoderma</taxon>
    </lineage>
</organism>
<evidence type="ECO:0000313" key="3">
    <source>
        <dbReference type="Proteomes" id="UP001642720"/>
    </source>
</evidence>
<comment type="caution">
    <text evidence="2">The sequence shown here is derived from an EMBL/GenBank/DDBJ whole genome shotgun (WGS) entry which is preliminary data.</text>
</comment>
<feature type="region of interest" description="Disordered" evidence="1">
    <location>
        <begin position="1"/>
        <end position="34"/>
    </location>
</feature>
<proteinExistence type="predicted"/>